<dbReference type="Proteomes" id="UP001595526">
    <property type="component" value="Unassembled WGS sequence"/>
</dbReference>
<gene>
    <name evidence="2" type="ORF">ACFOET_17955</name>
</gene>
<evidence type="ECO:0000313" key="2">
    <source>
        <dbReference type="EMBL" id="MFC3199507.1"/>
    </source>
</evidence>
<sequence>MKTSITLIFNILFSSIAIAQTQKLTFAFDAAGNQTTRTWVCVNCPTSVELVLPDSTSGQNDSIGNAMNSSLPFRFTVDVASETIVLVEHTLWG</sequence>
<keyword evidence="1" id="KW-0732">Signal</keyword>
<accession>A0ABV7JQW2</accession>
<comment type="caution">
    <text evidence="2">The sequence shown here is derived from an EMBL/GenBank/DDBJ whole genome shotgun (WGS) entry which is preliminary data.</text>
</comment>
<dbReference type="RefSeq" id="WP_379025206.1">
    <property type="nucleotide sequence ID" value="NZ_JBHRTA010000054.1"/>
</dbReference>
<name>A0ABV7JQW2_9SPHI</name>
<feature type="signal peptide" evidence="1">
    <location>
        <begin position="1"/>
        <end position="19"/>
    </location>
</feature>
<protein>
    <submittedName>
        <fullName evidence="2">Uncharacterized protein</fullName>
    </submittedName>
</protein>
<feature type="chain" id="PRO_5046241117" evidence="1">
    <location>
        <begin position="20"/>
        <end position="93"/>
    </location>
</feature>
<dbReference type="EMBL" id="JBHRTA010000054">
    <property type="protein sequence ID" value="MFC3199507.1"/>
    <property type="molecule type" value="Genomic_DNA"/>
</dbReference>
<keyword evidence="3" id="KW-1185">Reference proteome</keyword>
<organism evidence="2 3">
    <name type="scientific">Parapedobacter deserti</name>
    <dbReference type="NCBI Taxonomy" id="1912957"/>
    <lineage>
        <taxon>Bacteria</taxon>
        <taxon>Pseudomonadati</taxon>
        <taxon>Bacteroidota</taxon>
        <taxon>Sphingobacteriia</taxon>
        <taxon>Sphingobacteriales</taxon>
        <taxon>Sphingobacteriaceae</taxon>
        <taxon>Parapedobacter</taxon>
    </lineage>
</organism>
<reference evidence="3" key="1">
    <citation type="journal article" date="2019" name="Int. J. Syst. Evol. Microbiol.">
        <title>The Global Catalogue of Microorganisms (GCM) 10K type strain sequencing project: providing services to taxonomists for standard genome sequencing and annotation.</title>
        <authorList>
            <consortium name="The Broad Institute Genomics Platform"/>
            <consortium name="The Broad Institute Genome Sequencing Center for Infectious Disease"/>
            <person name="Wu L."/>
            <person name="Ma J."/>
        </authorList>
    </citation>
    <scope>NUCLEOTIDE SEQUENCE [LARGE SCALE GENOMIC DNA]</scope>
    <source>
        <strain evidence="3">KCTC 52416</strain>
    </source>
</reference>
<evidence type="ECO:0000313" key="3">
    <source>
        <dbReference type="Proteomes" id="UP001595526"/>
    </source>
</evidence>
<proteinExistence type="predicted"/>
<evidence type="ECO:0000256" key="1">
    <source>
        <dbReference type="SAM" id="SignalP"/>
    </source>
</evidence>